<proteinExistence type="predicted"/>
<sequence>MSYGFVRLYRRDWSPEQVRRRVDSLAAAGMVLSHPRTGRITAISGAWETIGEQVEMDRDGLLAAMAGLGEEGFTFQYWMTDDEDADVICTLRQAGDGVVVEDYGLDGFGGPVYRKGQDTVIRRLLAEFRATGPTAVGLVVDRWGPSQETDLDDIVIGGPTPVTITPELMVLRPEVAHRHPELRNLVPFGDFLARDTDGILALVPD</sequence>
<protein>
    <submittedName>
        <fullName evidence="1">Uncharacterized protein</fullName>
    </submittedName>
</protein>
<evidence type="ECO:0000313" key="2">
    <source>
        <dbReference type="Proteomes" id="UP000215199"/>
    </source>
</evidence>
<reference evidence="2" key="1">
    <citation type="submission" date="2017-07" db="EMBL/GenBank/DDBJ databases">
        <title>Comparative genome mining reveals phylogenetic distribution patterns of secondary metabolites in Amycolatopsis.</title>
        <authorList>
            <person name="Adamek M."/>
            <person name="Alanjary M."/>
            <person name="Sales-Ortells H."/>
            <person name="Goodfellow M."/>
            <person name="Bull A.T."/>
            <person name="Kalinowski J."/>
            <person name="Ziemert N."/>
        </authorList>
    </citation>
    <scope>NUCLEOTIDE SEQUENCE [LARGE SCALE GENOMIC DNA]</scope>
    <source>
        <strain evidence="2">H5</strain>
    </source>
</reference>
<evidence type="ECO:0000313" key="1">
    <source>
        <dbReference type="EMBL" id="OXM61669.1"/>
    </source>
</evidence>
<dbReference type="EMBL" id="NMUL01000045">
    <property type="protein sequence ID" value="OXM61669.1"/>
    <property type="molecule type" value="Genomic_DNA"/>
</dbReference>
<dbReference type="AlphaFoldDB" id="A0A229SSX0"/>
<dbReference type="Proteomes" id="UP000215199">
    <property type="component" value="Unassembled WGS sequence"/>
</dbReference>
<gene>
    <name evidence="1" type="ORF">CF165_37815</name>
</gene>
<organism evidence="1 2">
    <name type="scientific">Amycolatopsis vastitatis</name>
    <dbReference type="NCBI Taxonomy" id="1905142"/>
    <lineage>
        <taxon>Bacteria</taxon>
        <taxon>Bacillati</taxon>
        <taxon>Actinomycetota</taxon>
        <taxon>Actinomycetes</taxon>
        <taxon>Pseudonocardiales</taxon>
        <taxon>Pseudonocardiaceae</taxon>
        <taxon>Amycolatopsis</taxon>
    </lineage>
</organism>
<name>A0A229SSX0_9PSEU</name>
<accession>A0A229SSX0</accession>
<dbReference type="OrthoDB" id="5185368at2"/>
<dbReference type="RefSeq" id="WP_093952397.1">
    <property type="nucleotide sequence ID" value="NZ_NMUL01000045.1"/>
</dbReference>
<keyword evidence="2" id="KW-1185">Reference proteome</keyword>
<comment type="caution">
    <text evidence="1">The sequence shown here is derived from an EMBL/GenBank/DDBJ whole genome shotgun (WGS) entry which is preliminary data.</text>
</comment>